<evidence type="ECO:0000313" key="2">
    <source>
        <dbReference type="Proteomes" id="UP001341840"/>
    </source>
</evidence>
<accession>A0ABU6YUS9</accession>
<proteinExistence type="predicted"/>
<organism evidence="1 2">
    <name type="scientific">Stylosanthes scabra</name>
    <dbReference type="NCBI Taxonomy" id="79078"/>
    <lineage>
        <taxon>Eukaryota</taxon>
        <taxon>Viridiplantae</taxon>
        <taxon>Streptophyta</taxon>
        <taxon>Embryophyta</taxon>
        <taxon>Tracheophyta</taxon>
        <taxon>Spermatophyta</taxon>
        <taxon>Magnoliopsida</taxon>
        <taxon>eudicotyledons</taxon>
        <taxon>Gunneridae</taxon>
        <taxon>Pentapetalae</taxon>
        <taxon>rosids</taxon>
        <taxon>fabids</taxon>
        <taxon>Fabales</taxon>
        <taxon>Fabaceae</taxon>
        <taxon>Papilionoideae</taxon>
        <taxon>50 kb inversion clade</taxon>
        <taxon>dalbergioids sensu lato</taxon>
        <taxon>Dalbergieae</taxon>
        <taxon>Pterocarpus clade</taxon>
        <taxon>Stylosanthes</taxon>
    </lineage>
</organism>
<gene>
    <name evidence="1" type="ORF">PIB30_089746</name>
</gene>
<dbReference type="EMBL" id="JASCZI010243349">
    <property type="protein sequence ID" value="MED6213074.1"/>
    <property type="molecule type" value="Genomic_DNA"/>
</dbReference>
<comment type="caution">
    <text evidence="1">The sequence shown here is derived from an EMBL/GenBank/DDBJ whole genome shotgun (WGS) entry which is preliminary data.</text>
</comment>
<evidence type="ECO:0000313" key="1">
    <source>
        <dbReference type="EMBL" id="MED6213074.1"/>
    </source>
</evidence>
<reference evidence="1 2" key="1">
    <citation type="journal article" date="2023" name="Plants (Basel)">
        <title>Bridging the Gap: Combining Genomics and Transcriptomics Approaches to Understand Stylosanthes scabra, an Orphan Legume from the Brazilian Caatinga.</title>
        <authorList>
            <person name="Ferreira-Neto J.R.C."/>
            <person name="da Silva M.D."/>
            <person name="Binneck E."/>
            <person name="de Melo N.F."/>
            <person name="da Silva R.H."/>
            <person name="de Melo A.L.T.M."/>
            <person name="Pandolfi V."/>
            <person name="Bustamante F.O."/>
            <person name="Brasileiro-Vidal A.C."/>
            <person name="Benko-Iseppon A.M."/>
        </authorList>
    </citation>
    <scope>NUCLEOTIDE SEQUENCE [LARGE SCALE GENOMIC DNA]</scope>
    <source>
        <tissue evidence="1">Leaves</tissue>
    </source>
</reference>
<keyword evidence="2" id="KW-1185">Reference proteome</keyword>
<sequence length="161" mass="18659">MKTVWFLDDMDNCIRVALRVEGSNVWFSRKDMNVIKSLYSSGEILLAHVKYCHSGLFSLYVTTVENKVLTPKREAAFFAGRVLPPEIQDKMKEKYGVVFTVNRLGSHQFNAGEICYEQRIVGAWQNVTTSFHAGNIHVPRGRIPRRVRGTPVRRRHWPRRL</sequence>
<dbReference type="Proteomes" id="UP001341840">
    <property type="component" value="Unassembled WGS sequence"/>
</dbReference>
<protein>
    <submittedName>
        <fullName evidence="1">Uncharacterized protein</fullName>
    </submittedName>
</protein>
<name>A0ABU6YUS9_9FABA</name>